<reference evidence="2 3" key="1">
    <citation type="submission" date="2020-03" db="EMBL/GenBank/DDBJ databases">
        <title>Soil Listeria distribution.</title>
        <authorList>
            <person name="Liao J."/>
            <person name="Wiedmann M."/>
        </authorList>
    </citation>
    <scope>NUCLEOTIDE SEQUENCE [LARGE SCALE GENOMIC DNA]</scope>
    <source>
        <strain evidence="2 3">FSL L7-1829</strain>
    </source>
</reference>
<dbReference type="RefSeq" id="WP_185316233.1">
    <property type="nucleotide sequence ID" value="NZ_JACTLA010000006.1"/>
</dbReference>
<dbReference type="EMBL" id="JAAROP010000041">
    <property type="protein sequence ID" value="MBC1324430.1"/>
    <property type="molecule type" value="Genomic_DNA"/>
</dbReference>
<name>A0A7X0T8A5_LISWE</name>
<evidence type="ECO:0000256" key="1">
    <source>
        <dbReference type="SAM" id="Phobius"/>
    </source>
</evidence>
<organism evidence="2 3">
    <name type="scientific">Listeria welshimeri</name>
    <dbReference type="NCBI Taxonomy" id="1643"/>
    <lineage>
        <taxon>Bacteria</taxon>
        <taxon>Bacillati</taxon>
        <taxon>Bacillota</taxon>
        <taxon>Bacilli</taxon>
        <taxon>Bacillales</taxon>
        <taxon>Listeriaceae</taxon>
        <taxon>Listeria</taxon>
    </lineage>
</organism>
<feature type="transmembrane region" description="Helical" evidence="1">
    <location>
        <begin position="61"/>
        <end position="86"/>
    </location>
</feature>
<protein>
    <submittedName>
        <fullName evidence="2">Uncharacterized protein</fullName>
    </submittedName>
</protein>
<dbReference type="Proteomes" id="UP000522007">
    <property type="component" value="Unassembled WGS sequence"/>
</dbReference>
<proteinExistence type="predicted"/>
<evidence type="ECO:0000313" key="2">
    <source>
        <dbReference type="EMBL" id="MBC1324430.1"/>
    </source>
</evidence>
<keyword evidence="1" id="KW-0472">Membrane</keyword>
<feature type="transmembrane region" description="Helical" evidence="1">
    <location>
        <begin position="7"/>
        <end position="28"/>
    </location>
</feature>
<keyword evidence="1" id="KW-1133">Transmembrane helix</keyword>
<sequence>MEKMISWKTNITTIIFLFSIAALALVVWTESIYATYSLLVLLLAGFIFSTIGIFSKREKKTFILVTAFIIFGFTTFWLISILYLGFNGFYNN</sequence>
<accession>A0A7X0T8A5</accession>
<gene>
    <name evidence="2" type="ORF">HB853_16030</name>
</gene>
<dbReference type="AlphaFoldDB" id="A0A7X0T8A5"/>
<comment type="caution">
    <text evidence="2">The sequence shown here is derived from an EMBL/GenBank/DDBJ whole genome shotgun (WGS) entry which is preliminary data.</text>
</comment>
<feature type="transmembrane region" description="Helical" evidence="1">
    <location>
        <begin position="34"/>
        <end position="54"/>
    </location>
</feature>
<evidence type="ECO:0000313" key="3">
    <source>
        <dbReference type="Proteomes" id="UP000522007"/>
    </source>
</evidence>
<keyword evidence="1" id="KW-0812">Transmembrane</keyword>